<evidence type="ECO:0000313" key="2">
    <source>
        <dbReference type="Proteomes" id="UP001163603"/>
    </source>
</evidence>
<accession>A0ACC0Z5J8</accession>
<dbReference type="EMBL" id="CM047738">
    <property type="protein sequence ID" value="KAJ0045650.1"/>
    <property type="molecule type" value="Genomic_DNA"/>
</dbReference>
<dbReference type="Proteomes" id="UP001163603">
    <property type="component" value="Chromosome 3"/>
</dbReference>
<gene>
    <name evidence="1" type="ORF">Pint_05617</name>
</gene>
<keyword evidence="2" id="KW-1185">Reference proteome</keyword>
<comment type="caution">
    <text evidence="1">The sequence shown here is derived from an EMBL/GenBank/DDBJ whole genome shotgun (WGS) entry which is preliminary data.</text>
</comment>
<name>A0ACC0Z5J8_9ROSI</name>
<evidence type="ECO:0000313" key="1">
    <source>
        <dbReference type="EMBL" id="KAJ0045650.1"/>
    </source>
</evidence>
<proteinExistence type="predicted"/>
<protein>
    <submittedName>
        <fullName evidence="1">Uncharacterized protein</fullName>
    </submittedName>
</protein>
<reference evidence="2" key="1">
    <citation type="journal article" date="2023" name="G3 (Bethesda)">
        <title>Genome assembly and association tests identify interacting loci associated with vigor, precocity, and sex in interspecific pistachio rootstocks.</title>
        <authorList>
            <person name="Palmer W."/>
            <person name="Jacygrad E."/>
            <person name="Sagayaradj S."/>
            <person name="Cavanaugh K."/>
            <person name="Han R."/>
            <person name="Bertier L."/>
            <person name="Beede B."/>
            <person name="Kafkas S."/>
            <person name="Golino D."/>
            <person name="Preece J."/>
            <person name="Michelmore R."/>
        </authorList>
    </citation>
    <scope>NUCLEOTIDE SEQUENCE [LARGE SCALE GENOMIC DNA]</scope>
</reference>
<organism evidence="1 2">
    <name type="scientific">Pistacia integerrima</name>
    <dbReference type="NCBI Taxonomy" id="434235"/>
    <lineage>
        <taxon>Eukaryota</taxon>
        <taxon>Viridiplantae</taxon>
        <taxon>Streptophyta</taxon>
        <taxon>Embryophyta</taxon>
        <taxon>Tracheophyta</taxon>
        <taxon>Spermatophyta</taxon>
        <taxon>Magnoliopsida</taxon>
        <taxon>eudicotyledons</taxon>
        <taxon>Gunneridae</taxon>
        <taxon>Pentapetalae</taxon>
        <taxon>rosids</taxon>
        <taxon>malvids</taxon>
        <taxon>Sapindales</taxon>
        <taxon>Anacardiaceae</taxon>
        <taxon>Pistacia</taxon>
    </lineage>
</organism>
<sequence length="141" mass="15705">MEWYPGTAMDDLVVPKDQDLSDTLPSSPEIWSKWGTYSPESSLSPNNFFNNDMNVTEEEFNFNGFCNEVEMDVSVQDKDHYSGSSVCGGSLEESLQRTSLSCSRPDYELDPLAGIEQLDDIFLYSVTSGIKILDLTPVGII</sequence>